<dbReference type="EMBL" id="CP157802">
    <property type="protein sequence ID" value="XBQ18168.1"/>
    <property type="molecule type" value="Genomic_DNA"/>
</dbReference>
<dbReference type="Gene3D" id="3.40.30.10">
    <property type="entry name" value="Glutaredoxin"/>
    <property type="match status" value="1"/>
</dbReference>
<proteinExistence type="inferred from homology"/>
<protein>
    <submittedName>
        <fullName evidence="4">SCO family protein</fullName>
    </submittedName>
</protein>
<evidence type="ECO:0000256" key="1">
    <source>
        <dbReference type="ARBA" id="ARBA00010996"/>
    </source>
</evidence>
<dbReference type="PANTHER" id="PTHR12151">
    <property type="entry name" value="ELECTRON TRANSPORT PROTIN SCO1/SENC FAMILY MEMBER"/>
    <property type="match status" value="1"/>
</dbReference>
<gene>
    <name evidence="4" type="ORF">ABNF92_11955</name>
</gene>
<feature type="disulfide bond" description="Redox-active" evidence="3">
    <location>
        <begin position="82"/>
        <end position="86"/>
    </location>
</feature>
<organism evidence="4">
    <name type="scientific">Marinobacter sp. MMG032</name>
    <dbReference type="NCBI Taxonomy" id="3158548"/>
    <lineage>
        <taxon>Bacteria</taxon>
        <taxon>Pseudomonadati</taxon>
        <taxon>Pseudomonadota</taxon>
        <taxon>Gammaproteobacteria</taxon>
        <taxon>Pseudomonadales</taxon>
        <taxon>Marinobacteraceae</taxon>
        <taxon>Marinobacter</taxon>
    </lineage>
</organism>
<dbReference type="SUPFAM" id="SSF52833">
    <property type="entry name" value="Thioredoxin-like"/>
    <property type="match status" value="1"/>
</dbReference>
<keyword evidence="2" id="KW-0479">Metal-binding</keyword>
<comment type="similarity">
    <text evidence="1">Belongs to the SCO1/2 family.</text>
</comment>
<dbReference type="RefSeq" id="WP_349342252.1">
    <property type="nucleotide sequence ID" value="NZ_CP157802.1"/>
</dbReference>
<name>A0AAU7MIP6_9GAMM</name>
<feature type="binding site" evidence="2">
    <location>
        <position position="86"/>
    </location>
    <ligand>
        <name>Cu cation</name>
        <dbReference type="ChEBI" id="CHEBI:23378"/>
    </ligand>
</feature>
<evidence type="ECO:0000313" key="4">
    <source>
        <dbReference type="EMBL" id="XBQ18168.1"/>
    </source>
</evidence>
<feature type="binding site" evidence="2">
    <location>
        <position position="82"/>
    </location>
    <ligand>
        <name>Cu cation</name>
        <dbReference type="ChEBI" id="CHEBI:23378"/>
    </ligand>
</feature>
<evidence type="ECO:0000256" key="2">
    <source>
        <dbReference type="PIRSR" id="PIRSR603782-1"/>
    </source>
</evidence>
<evidence type="ECO:0000256" key="3">
    <source>
        <dbReference type="PIRSR" id="PIRSR603782-2"/>
    </source>
</evidence>
<feature type="binding site" evidence="2">
    <location>
        <position position="168"/>
    </location>
    <ligand>
        <name>Cu cation</name>
        <dbReference type="ChEBI" id="CHEBI:23378"/>
    </ligand>
</feature>
<sequence length="212" mass="23865">MASLFPANLRRFLRTVHVNRQTTSILLFAAAFLLAIALPVMPSLLNHSGFYGMALDEPGERLNDYQPPRNGLAFIFFGYRQCGTVCPVQLVNLMELSQRFHGADVEFLFVTLDPENDTPEALEQTTASLGEAFRAYRPENHRAAQKLASAYNDFAVKQVGTTKDLIAHSANLHVVTGDFRRRLVYTTPDLNLELVEQDIRRLLKENKSESPI</sequence>
<dbReference type="GO" id="GO:0046872">
    <property type="term" value="F:metal ion binding"/>
    <property type="evidence" value="ECO:0007669"/>
    <property type="project" value="UniProtKB-KW"/>
</dbReference>
<dbReference type="AlphaFoldDB" id="A0AAU7MIP6"/>
<dbReference type="InterPro" id="IPR003782">
    <property type="entry name" value="SCO1/SenC"/>
</dbReference>
<keyword evidence="2" id="KW-0186">Copper</keyword>
<dbReference type="PANTHER" id="PTHR12151:SF25">
    <property type="entry name" value="LINALOOL DEHYDRATASE_ISOMERASE DOMAIN-CONTAINING PROTEIN"/>
    <property type="match status" value="1"/>
</dbReference>
<dbReference type="InterPro" id="IPR036249">
    <property type="entry name" value="Thioredoxin-like_sf"/>
</dbReference>
<accession>A0AAU7MIP6</accession>
<keyword evidence="3" id="KW-1015">Disulfide bond</keyword>
<dbReference type="CDD" id="cd02968">
    <property type="entry name" value="SCO"/>
    <property type="match status" value="1"/>
</dbReference>
<dbReference type="KEGG" id="mamm:ABNF92_11955"/>
<reference evidence="4" key="1">
    <citation type="submission" date="2024-05" db="EMBL/GenBank/DDBJ databases">
        <title>Draft Genome Sequences of Flagellimonas sp. MMG031 and Marinobacter sp. MMG032 Isolated from the dinoflagellate Symbiodinium pilosum.</title>
        <authorList>
            <person name="Shikuma N.J."/>
            <person name="Farrell M.V."/>
        </authorList>
    </citation>
    <scope>NUCLEOTIDE SEQUENCE</scope>
    <source>
        <strain evidence="4">MMG032</strain>
    </source>
</reference>
<dbReference type="Pfam" id="PF02630">
    <property type="entry name" value="SCO1-SenC"/>
    <property type="match status" value="1"/>
</dbReference>